<evidence type="ECO:0000313" key="5">
    <source>
        <dbReference type="EMBL" id="MDI6453771.1"/>
    </source>
</evidence>
<proteinExistence type="inferred from homology"/>
<dbReference type="Proteomes" id="UP001431532">
    <property type="component" value="Unassembled WGS sequence"/>
</dbReference>
<feature type="non-terminal residue" evidence="5">
    <location>
        <position position="123"/>
    </location>
</feature>
<evidence type="ECO:0000259" key="4">
    <source>
        <dbReference type="Pfam" id="PF00636"/>
    </source>
</evidence>
<gene>
    <name evidence="5" type="ORF">QJ521_09355</name>
</gene>
<dbReference type="InterPro" id="IPR008226">
    <property type="entry name" value="Mini3_fam"/>
</dbReference>
<dbReference type="Gene3D" id="1.10.1520.10">
    <property type="entry name" value="Ribonuclease III domain"/>
    <property type="match status" value="1"/>
</dbReference>
<feature type="domain" description="RNase III" evidence="4">
    <location>
        <begin position="5"/>
        <end position="103"/>
    </location>
</feature>
<protein>
    <submittedName>
        <fullName evidence="5">Ribonuclease III domain-containing protein</fullName>
    </submittedName>
</protein>
<evidence type="ECO:0000256" key="3">
    <source>
        <dbReference type="ARBA" id="ARBA00022801"/>
    </source>
</evidence>
<dbReference type="PANTHER" id="PTHR34276:SF1">
    <property type="entry name" value="MINI-RIBONUCLEASE 3"/>
    <property type="match status" value="1"/>
</dbReference>
<evidence type="ECO:0000256" key="1">
    <source>
        <dbReference type="ARBA" id="ARBA00022722"/>
    </source>
</evidence>
<dbReference type="RefSeq" id="WP_282840222.1">
    <property type="nucleotide sequence ID" value="NZ_JASCXW010000060.1"/>
</dbReference>
<comment type="caution">
    <text evidence="5">The sequence shown here is derived from an EMBL/GenBank/DDBJ whole genome shotgun (WGS) entry which is preliminary data.</text>
</comment>
<dbReference type="EMBL" id="JASCXW010000060">
    <property type="protein sequence ID" value="MDI6453771.1"/>
    <property type="molecule type" value="Genomic_DNA"/>
</dbReference>
<name>A0AAW6U726_9MOLU</name>
<dbReference type="GO" id="GO:0004525">
    <property type="term" value="F:ribonuclease III activity"/>
    <property type="evidence" value="ECO:0007669"/>
    <property type="project" value="InterPro"/>
</dbReference>
<dbReference type="Pfam" id="PF00636">
    <property type="entry name" value="Ribonuclease_3"/>
    <property type="match status" value="1"/>
</dbReference>
<keyword evidence="6" id="KW-1185">Reference proteome</keyword>
<dbReference type="InterPro" id="IPR036389">
    <property type="entry name" value="RNase_III_sf"/>
</dbReference>
<organism evidence="5 6">
    <name type="scientific">Peloplasma aerotolerans</name>
    <dbReference type="NCBI Taxonomy" id="3044389"/>
    <lineage>
        <taxon>Bacteria</taxon>
        <taxon>Bacillati</taxon>
        <taxon>Mycoplasmatota</taxon>
        <taxon>Mollicutes</taxon>
        <taxon>Acholeplasmatales</taxon>
        <taxon>Acholeplasmataceae</taxon>
        <taxon>Peloplasma</taxon>
    </lineage>
</organism>
<reference evidence="5" key="1">
    <citation type="submission" date="2023-05" db="EMBL/GenBank/DDBJ databases">
        <title>Mariniplasma microaerophilum sp. nov., a novel anaerobic mollicute isolated from terrestrial mud volcano, Taman Peninsula, Russia.</title>
        <authorList>
            <person name="Khomyakova M.A."/>
            <person name="Merkel A.Y."/>
            <person name="Slobodkin A.I."/>
        </authorList>
    </citation>
    <scope>NUCLEOTIDE SEQUENCE</scope>
    <source>
        <strain evidence="5">M4Ah</strain>
    </source>
</reference>
<dbReference type="PIRSF" id="PIRSF005520">
    <property type="entry name" value="UCP005520"/>
    <property type="match status" value="1"/>
</dbReference>
<dbReference type="HAMAP" id="MF_01468">
    <property type="entry name" value="RNase_Mini_III"/>
    <property type="match status" value="1"/>
</dbReference>
<sequence length="123" mass="13973">MNGLTLAYIGDAYYELSIRMYLINQKMTNVNDLHKKAIRFTSGKAQAIIINHLMDENIISEQEIETFKRGRNNSGPGRKNIDAQTYHYATGFEALIGLLYLNNKTRADELIKIGIDYIEKATG</sequence>
<keyword evidence="3" id="KW-0378">Hydrolase</keyword>
<evidence type="ECO:0000313" key="6">
    <source>
        <dbReference type="Proteomes" id="UP001431532"/>
    </source>
</evidence>
<accession>A0AAW6U726</accession>
<dbReference type="AlphaFoldDB" id="A0AAW6U726"/>
<keyword evidence="1" id="KW-0540">Nuclease</keyword>
<keyword evidence="2" id="KW-0255">Endonuclease</keyword>
<dbReference type="InterPro" id="IPR000999">
    <property type="entry name" value="RNase_III_dom"/>
</dbReference>
<dbReference type="PANTHER" id="PTHR34276">
    <property type="entry name" value="MINI-RIBONUCLEASE 3"/>
    <property type="match status" value="1"/>
</dbReference>
<evidence type="ECO:0000256" key="2">
    <source>
        <dbReference type="ARBA" id="ARBA00022759"/>
    </source>
</evidence>
<dbReference type="GO" id="GO:0006396">
    <property type="term" value="P:RNA processing"/>
    <property type="evidence" value="ECO:0007669"/>
    <property type="project" value="InterPro"/>
</dbReference>
<dbReference type="SUPFAM" id="SSF69065">
    <property type="entry name" value="RNase III domain-like"/>
    <property type="match status" value="1"/>
</dbReference>